<dbReference type="EMBL" id="ML995499">
    <property type="protein sequence ID" value="KAF2137909.1"/>
    <property type="molecule type" value="Genomic_DNA"/>
</dbReference>
<name>A0A6A6B169_9PEZI</name>
<protein>
    <submittedName>
        <fullName evidence="2">Uncharacterized protein</fullName>
    </submittedName>
</protein>
<gene>
    <name evidence="2" type="ORF">K452DRAFT_339584</name>
</gene>
<feature type="compositionally biased region" description="Polar residues" evidence="1">
    <location>
        <begin position="8"/>
        <end position="20"/>
    </location>
</feature>
<dbReference type="Proteomes" id="UP000799438">
    <property type="component" value="Unassembled WGS sequence"/>
</dbReference>
<dbReference type="InterPro" id="IPR013083">
    <property type="entry name" value="Znf_RING/FYVE/PHD"/>
</dbReference>
<proteinExistence type="predicted"/>
<evidence type="ECO:0000313" key="2">
    <source>
        <dbReference type="EMBL" id="KAF2137909.1"/>
    </source>
</evidence>
<feature type="non-terminal residue" evidence="2">
    <location>
        <position position="1"/>
    </location>
</feature>
<feature type="compositionally biased region" description="Polar residues" evidence="1">
    <location>
        <begin position="27"/>
        <end position="41"/>
    </location>
</feature>
<reference evidence="2" key="1">
    <citation type="journal article" date="2020" name="Stud. Mycol.">
        <title>101 Dothideomycetes genomes: a test case for predicting lifestyles and emergence of pathogens.</title>
        <authorList>
            <person name="Haridas S."/>
            <person name="Albert R."/>
            <person name="Binder M."/>
            <person name="Bloem J."/>
            <person name="Labutti K."/>
            <person name="Salamov A."/>
            <person name="Andreopoulos B."/>
            <person name="Baker S."/>
            <person name="Barry K."/>
            <person name="Bills G."/>
            <person name="Bluhm B."/>
            <person name="Cannon C."/>
            <person name="Castanera R."/>
            <person name="Culley D."/>
            <person name="Daum C."/>
            <person name="Ezra D."/>
            <person name="Gonzalez J."/>
            <person name="Henrissat B."/>
            <person name="Kuo A."/>
            <person name="Liang C."/>
            <person name="Lipzen A."/>
            <person name="Lutzoni F."/>
            <person name="Magnuson J."/>
            <person name="Mondo S."/>
            <person name="Nolan M."/>
            <person name="Ohm R."/>
            <person name="Pangilinan J."/>
            <person name="Park H.-J."/>
            <person name="Ramirez L."/>
            <person name="Alfaro M."/>
            <person name="Sun H."/>
            <person name="Tritt A."/>
            <person name="Yoshinaga Y."/>
            <person name="Zwiers L.-H."/>
            <person name="Turgeon B."/>
            <person name="Goodwin S."/>
            <person name="Spatafora J."/>
            <person name="Crous P."/>
            <person name="Grigoriev I."/>
        </authorList>
    </citation>
    <scope>NUCLEOTIDE SEQUENCE</scope>
    <source>
        <strain evidence="2">CBS 121167</strain>
    </source>
</reference>
<evidence type="ECO:0000313" key="3">
    <source>
        <dbReference type="Proteomes" id="UP000799438"/>
    </source>
</evidence>
<organism evidence="2 3">
    <name type="scientific">Aplosporella prunicola CBS 121167</name>
    <dbReference type="NCBI Taxonomy" id="1176127"/>
    <lineage>
        <taxon>Eukaryota</taxon>
        <taxon>Fungi</taxon>
        <taxon>Dikarya</taxon>
        <taxon>Ascomycota</taxon>
        <taxon>Pezizomycotina</taxon>
        <taxon>Dothideomycetes</taxon>
        <taxon>Dothideomycetes incertae sedis</taxon>
        <taxon>Botryosphaeriales</taxon>
        <taxon>Aplosporellaceae</taxon>
        <taxon>Aplosporella</taxon>
    </lineage>
</organism>
<feature type="region of interest" description="Disordered" evidence="1">
    <location>
        <begin position="1"/>
        <end position="48"/>
    </location>
</feature>
<keyword evidence="3" id="KW-1185">Reference proteome</keyword>
<dbReference type="SUPFAM" id="SSF57850">
    <property type="entry name" value="RING/U-box"/>
    <property type="match status" value="1"/>
</dbReference>
<sequence length="357" mass="40345">THSKISRYPSSINNNTSLTHQPEHRSPVTTSTLTIAANSPHKQSRKMPKGMKRLLGKLGRNDKAPTTLPPRSEYLNLVLQASHSTPKEIKKAKGVCSKCHSIGPGEGAMALVRTMACCKRMLHYSCLVDWMLQTTTEEDGKQFFKNTCPACDEEVYQKMEVPPPPPPPSPPVSYVPRAFALPEESHQSILSFANPALPIQRRYSGGFIPPNSSNEEYDPAAFEDAMVLAPENPRVTFSIPPEDLVRVHRDRFVRIENYLLGMKPLMLINFWEYMEYRVHKLNGLVMTCSELISRLERHMDEALTRVINRQYEDPDEAKGLHDFLFEMTNEDIVRGIVMNVASQTDLPGVEDEISLDL</sequence>
<accession>A0A6A6B169</accession>
<dbReference type="GeneID" id="54302820"/>
<dbReference type="RefSeq" id="XP_033393624.1">
    <property type="nucleotide sequence ID" value="XM_033545316.1"/>
</dbReference>
<dbReference type="Gene3D" id="3.30.40.10">
    <property type="entry name" value="Zinc/RING finger domain, C3HC4 (zinc finger)"/>
    <property type="match status" value="1"/>
</dbReference>
<evidence type="ECO:0000256" key="1">
    <source>
        <dbReference type="SAM" id="MobiDB-lite"/>
    </source>
</evidence>
<dbReference type="AlphaFoldDB" id="A0A6A6B169"/>